<sequence>MGDQSEDEQVPEITLTFKATQASHDVSIPANSTVEQVKAILSEKLNHPKDRLTLIFSGKILKDPDTISSHGIQDKMAVHLVLRAVNGAAPAATPAAAPQTQPSANSQPTPQNPFSALAGGRNPMLGNPDMMREMMNSPVMQRMLSNPDLVRSIFSENPQIQQIIQRNPELGHILNDPEVMRQTMDMIRNPTMFQEMMRNHDQAIRNLQGIPGGEAALQRLYEDVQVPLLNSTAGSLGGNPYSAGNTDNTDTSSRSQRAGVENAEALPNPWGSSGGTPRQAAGSGSAVNTNPPAAGGLGGLLGGLENMVTPEMISSMSNALQQNPEALRSMGLDNSEQMLFRLQQLTANPNVLRSMTNPRVMQALSQIQQSMHVIQTEAPELFGQMFRNAQGLNFMTPPSSSAPGANQGAEGGAPSDMSVLFNQLQGLGLAGGNPAPSAEPPEVRFRSQLEQLSTMGFNNREANIRALTATFGDVSAAIERLLGGQ</sequence>
<evidence type="ECO:0000259" key="3">
    <source>
        <dbReference type="PROSITE" id="PS50030"/>
    </source>
</evidence>
<dbReference type="Gene3D" id="3.10.20.90">
    <property type="entry name" value="Phosphatidylinositol 3-kinase Catalytic Subunit, Chain A, domain 1"/>
    <property type="match status" value="1"/>
</dbReference>
<protein>
    <recommendedName>
        <fullName evidence="1">Ubiquilin</fullName>
    </recommendedName>
</protein>
<dbReference type="PROSITE" id="PS50030">
    <property type="entry name" value="UBA"/>
    <property type="match status" value="1"/>
</dbReference>
<feature type="region of interest" description="Disordered" evidence="2">
    <location>
        <begin position="92"/>
        <end position="120"/>
    </location>
</feature>
<dbReference type="Pfam" id="PF23195">
    <property type="entry name" value="UBQLN1"/>
    <property type="match status" value="1"/>
</dbReference>
<dbReference type="Pfam" id="PF00240">
    <property type="entry name" value="ubiquitin"/>
    <property type="match status" value="1"/>
</dbReference>
<dbReference type="SUPFAM" id="SSF46934">
    <property type="entry name" value="UBA-like"/>
    <property type="match status" value="1"/>
</dbReference>
<dbReference type="GO" id="GO:0006511">
    <property type="term" value="P:ubiquitin-dependent protein catabolic process"/>
    <property type="evidence" value="ECO:0007669"/>
    <property type="project" value="TreeGrafter"/>
</dbReference>
<dbReference type="GO" id="GO:0005829">
    <property type="term" value="C:cytosol"/>
    <property type="evidence" value="ECO:0007669"/>
    <property type="project" value="TreeGrafter"/>
</dbReference>
<dbReference type="SMART" id="SM00213">
    <property type="entry name" value="UBQ"/>
    <property type="match status" value="1"/>
</dbReference>
<dbReference type="PANTHER" id="PTHR10677">
    <property type="entry name" value="UBIQUILIN"/>
    <property type="match status" value="1"/>
</dbReference>
<dbReference type="WBParaSite" id="BXY_0573700.1">
    <property type="protein sequence ID" value="BXY_0573700.1"/>
    <property type="gene ID" value="BXY_0573700"/>
</dbReference>
<feature type="domain" description="UBA" evidence="3">
    <location>
        <begin position="439"/>
        <end position="484"/>
    </location>
</feature>
<feature type="compositionally biased region" description="Low complexity" evidence="2">
    <location>
        <begin position="92"/>
        <end position="113"/>
    </location>
</feature>
<dbReference type="PANTHER" id="PTHR10677:SF3">
    <property type="entry name" value="FI07626P-RELATED"/>
    <property type="match status" value="1"/>
</dbReference>
<organism evidence="5 6">
    <name type="scientific">Bursaphelenchus xylophilus</name>
    <name type="common">Pinewood nematode worm</name>
    <name type="synonym">Aphelenchoides xylophilus</name>
    <dbReference type="NCBI Taxonomy" id="6326"/>
    <lineage>
        <taxon>Eukaryota</taxon>
        <taxon>Metazoa</taxon>
        <taxon>Ecdysozoa</taxon>
        <taxon>Nematoda</taxon>
        <taxon>Chromadorea</taxon>
        <taxon>Rhabditida</taxon>
        <taxon>Tylenchina</taxon>
        <taxon>Tylenchomorpha</taxon>
        <taxon>Aphelenchoidea</taxon>
        <taxon>Aphelenchoididae</taxon>
        <taxon>Bursaphelenchus</taxon>
    </lineage>
</organism>
<dbReference type="InterPro" id="IPR000626">
    <property type="entry name" value="Ubiquitin-like_dom"/>
</dbReference>
<dbReference type="GO" id="GO:0031593">
    <property type="term" value="F:polyubiquitin modification-dependent protein binding"/>
    <property type="evidence" value="ECO:0007669"/>
    <property type="project" value="TreeGrafter"/>
</dbReference>
<dbReference type="FunFam" id="1.10.8.10:FF:000079">
    <property type="entry name" value="Ubiquitin family protein"/>
    <property type="match status" value="1"/>
</dbReference>
<dbReference type="SMART" id="SM00727">
    <property type="entry name" value="STI1"/>
    <property type="match status" value="3"/>
</dbReference>
<dbReference type="SUPFAM" id="SSF54236">
    <property type="entry name" value="Ubiquitin-like"/>
    <property type="match status" value="1"/>
</dbReference>
<evidence type="ECO:0000259" key="4">
    <source>
        <dbReference type="PROSITE" id="PS50053"/>
    </source>
</evidence>
<dbReference type="InterPro" id="IPR015940">
    <property type="entry name" value="UBA"/>
</dbReference>
<dbReference type="InterPro" id="IPR006636">
    <property type="entry name" value="STI1_HS-bd"/>
</dbReference>
<evidence type="ECO:0000256" key="1">
    <source>
        <dbReference type="ARBA" id="ARBA00071717"/>
    </source>
</evidence>
<accession>A0A1I7RYC0</accession>
<feature type="region of interest" description="Disordered" evidence="2">
    <location>
        <begin position="233"/>
        <end position="291"/>
    </location>
</feature>
<dbReference type="FunFam" id="1.10.260.100:FF:000001">
    <property type="entry name" value="Ubiquilin 1"/>
    <property type="match status" value="1"/>
</dbReference>
<evidence type="ECO:0000256" key="2">
    <source>
        <dbReference type="SAM" id="MobiDB-lite"/>
    </source>
</evidence>
<dbReference type="InterPro" id="IPR009060">
    <property type="entry name" value="UBA-like_sf"/>
</dbReference>
<dbReference type="SMART" id="SM00165">
    <property type="entry name" value="UBA"/>
    <property type="match status" value="1"/>
</dbReference>
<dbReference type="eggNOG" id="KOG0010">
    <property type="taxonomic scope" value="Eukaryota"/>
</dbReference>
<evidence type="ECO:0000313" key="5">
    <source>
        <dbReference type="Proteomes" id="UP000095284"/>
    </source>
</evidence>
<dbReference type="AlphaFoldDB" id="A0A1I7RYC0"/>
<dbReference type="PROSITE" id="PS50053">
    <property type="entry name" value="UBIQUITIN_2"/>
    <property type="match status" value="1"/>
</dbReference>
<evidence type="ECO:0000313" key="6">
    <source>
        <dbReference type="WBParaSite" id="BXY_0573700.1"/>
    </source>
</evidence>
<dbReference type="InterPro" id="IPR015496">
    <property type="entry name" value="Ubiquilin"/>
</dbReference>
<reference evidence="6" key="1">
    <citation type="submission" date="2016-11" db="UniProtKB">
        <authorList>
            <consortium name="WormBaseParasite"/>
        </authorList>
    </citation>
    <scope>IDENTIFICATION</scope>
</reference>
<dbReference type="CDD" id="cd14399">
    <property type="entry name" value="UBA_PLICs"/>
    <property type="match status" value="1"/>
</dbReference>
<dbReference type="InterPro" id="IPR019956">
    <property type="entry name" value="Ubiquitin_dom"/>
</dbReference>
<dbReference type="PRINTS" id="PR00348">
    <property type="entry name" value="UBIQUITIN"/>
</dbReference>
<feature type="domain" description="Ubiquitin-like" evidence="4">
    <location>
        <begin position="13"/>
        <end position="87"/>
    </location>
</feature>
<feature type="compositionally biased region" description="Polar residues" evidence="2">
    <location>
        <begin position="242"/>
        <end position="256"/>
    </location>
</feature>
<proteinExistence type="predicted"/>
<dbReference type="Proteomes" id="UP000095284">
    <property type="component" value="Unplaced"/>
</dbReference>
<dbReference type="InterPro" id="IPR029071">
    <property type="entry name" value="Ubiquitin-like_domsf"/>
</dbReference>
<dbReference type="Gene3D" id="1.10.260.100">
    <property type="match status" value="1"/>
</dbReference>
<dbReference type="Gene3D" id="1.10.8.10">
    <property type="entry name" value="DNA helicase RuvA subunit, C-terminal domain"/>
    <property type="match status" value="1"/>
</dbReference>
<name>A0A1I7RYC0_BURXY</name>
<feature type="region of interest" description="Disordered" evidence="2">
    <location>
        <begin position="397"/>
        <end position="416"/>
    </location>
</feature>